<keyword evidence="6" id="KW-1185">Reference proteome</keyword>
<keyword evidence="3" id="KW-0418">Kinase</keyword>
<comment type="similarity">
    <text evidence="1">Belongs to the HipA Ser/Thr kinase family.</text>
</comment>
<evidence type="ECO:0000256" key="3">
    <source>
        <dbReference type="ARBA" id="ARBA00022777"/>
    </source>
</evidence>
<dbReference type="InterPro" id="IPR052028">
    <property type="entry name" value="HipA_Ser/Thr_kinase"/>
</dbReference>
<reference evidence="5 6" key="1">
    <citation type="submission" date="2023-10" db="EMBL/GenBank/DDBJ databases">
        <title>Wastewater isolates of ESBL- and carbapenemase-producing Gram-negative bacteria from New Zealand.</title>
        <authorList>
            <person name="Straub C."/>
            <person name="Weaver L."/>
            <person name="Cornelius A."/>
            <person name="Mcgill E."/>
            <person name="Dyet K."/>
            <person name="White L."/>
            <person name="Pattis I."/>
        </authorList>
    </citation>
    <scope>NUCLEOTIDE SEQUENCE [LARGE SCALE GENOMIC DNA]</scope>
    <source>
        <strain evidence="5 6">ESBL35</strain>
    </source>
</reference>
<organism evidence="5 6">
    <name type="scientific">Lelliottia amnigena</name>
    <name type="common">Enterobacter amnigenus</name>
    <dbReference type="NCBI Taxonomy" id="61646"/>
    <lineage>
        <taxon>Bacteria</taxon>
        <taxon>Pseudomonadati</taxon>
        <taxon>Pseudomonadota</taxon>
        <taxon>Gammaproteobacteria</taxon>
        <taxon>Enterobacterales</taxon>
        <taxon>Enterobacteriaceae</taxon>
        <taxon>Lelliottia</taxon>
    </lineage>
</organism>
<gene>
    <name evidence="5" type="ORF">V4839_15290</name>
</gene>
<dbReference type="Pfam" id="PF07804">
    <property type="entry name" value="HipA_C"/>
    <property type="match status" value="1"/>
</dbReference>
<name>A0ABU7UDN5_LELAM</name>
<protein>
    <submittedName>
        <fullName evidence="5">HipA domain-containing protein</fullName>
    </submittedName>
</protein>
<evidence type="ECO:0000313" key="5">
    <source>
        <dbReference type="EMBL" id="MEE9684823.1"/>
    </source>
</evidence>
<evidence type="ECO:0000313" key="6">
    <source>
        <dbReference type="Proteomes" id="UP001335910"/>
    </source>
</evidence>
<proteinExistence type="inferred from homology"/>
<sequence length="158" mass="18071">MTLLLGSRRSNQDRETFFRTQIFYWLTGAIDGHAKNYSVFIEPDSAYVMTPLYDILSAYPVFGPKGISAQKAKMAMALQGKNRQYHWAQIQPRHFPATAERVGFSALRAKKMMIEMGNATEEVIERVRQSLPIDFPTHISEAIFNGMAKQAERLIRLE</sequence>
<keyword evidence="2" id="KW-0808">Transferase</keyword>
<dbReference type="InterPro" id="IPR012893">
    <property type="entry name" value="HipA-like_C"/>
</dbReference>
<dbReference type="Proteomes" id="UP001335910">
    <property type="component" value="Unassembled WGS sequence"/>
</dbReference>
<accession>A0ABU7UDN5</accession>
<comment type="caution">
    <text evidence="5">The sequence shown here is derived from an EMBL/GenBank/DDBJ whole genome shotgun (WGS) entry which is preliminary data.</text>
</comment>
<evidence type="ECO:0000256" key="1">
    <source>
        <dbReference type="ARBA" id="ARBA00010164"/>
    </source>
</evidence>
<evidence type="ECO:0000259" key="4">
    <source>
        <dbReference type="Pfam" id="PF07804"/>
    </source>
</evidence>
<dbReference type="RefSeq" id="WP_331390065.1">
    <property type="nucleotide sequence ID" value="NZ_JAZKLB010000001.1"/>
</dbReference>
<dbReference type="EMBL" id="JAZKLI010000001">
    <property type="protein sequence ID" value="MEE9684823.1"/>
    <property type="molecule type" value="Genomic_DNA"/>
</dbReference>
<feature type="domain" description="HipA-like C-terminal" evidence="4">
    <location>
        <begin position="8"/>
        <end position="121"/>
    </location>
</feature>
<dbReference type="PANTHER" id="PTHR37419:SF1">
    <property type="entry name" value="SERINE_THREONINE-PROTEIN KINASE TOXIN HIPA"/>
    <property type="match status" value="1"/>
</dbReference>
<evidence type="ECO:0000256" key="2">
    <source>
        <dbReference type="ARBA" id="ARBA00022679"/>
    </source>
</evidence>
<dbReference type="PANTHER" id="PTHR37419">
    <property type="entry name" value="SERINE/THREONINE-PROTEIN KINASE TOXIN HIPA"/>
    <property type="match status" value="1"/>
</dbReference>